<name>A0A024V2E2_PLAFA</name>
<dbReference type="SUPFAM" id="SSF55753">
    <property type="entry name" value="Actin depolymerizing proteins"/>
    <property type="match status" value="1"/>
</dbReference>
<protein>
    <recommendedName>
        <fullName evidence="8">Cofilin/actin-depolymerizing factor homolog 2</fullName>
    </recommendedName>
</protein>
<keyword evidence="3" id="KW-0963">Cytoplasm</keyword>
<evidence type="ECO:0000256" key="1">
    <source>
        <dbReference type="ARBA" id="ARBA00004245"/>
    </source>
</evidence>
<sequence length="143" mass="16998">MVSGVKVSDECVYEFNKLKIKHIHKYIIYRIENYEEVIVDFLEQDNSLKSYKDIIIDIRNNLKTTECRYIIADMPIPTPEGVLRNRIYFIFWSPDLAKSKEKMLYASSKEYLVRKINGIFKSLEITCDLEDFEDELRTIILNT</sequence>
<dbReference type="EMBL" id="KI925141">
    <property type="protein sequence ID" value="ETW16649.1"/>
    <property type="molecule type" value="Genomic_DNA"/>
</dbReference>
<evidence type="ECO:0000313" key="10">
    <source>
        <dbReference type="EMBL" id="ETW16649.1"/>
    </source>
</evidence>
<evidence type="ECO:0000256" key="8">
    <source>
        <dbReference type="ARBA" id="ARBA00067222"/>
    </source>
</evidence>
<dbReference type="SMR" id="A0A024V2E2"/>
<comment type="similarity">
    <text evidence="2">Belongs to the actin-binding proteins ADF family.</text>
</comment>
<evidence type="ECO:0000313" key="11">
    <source>
        <dbReference type="Proteomes" id="UP000030690"/>
    </source>
</evidence>
<dbReference type="GO" id="GO:0003779">
    <property type="term" value="F:actin binding"/>
    <property type="evidence" value="ECO:0007669"/>
    <property type="project" value="UniProtKB-KW"/>
</dbReference>
<feature type="domain" description="ADF-H" evidence="9">
    <location>
        <begin position="4"/>
        <end position="141"/>
    </location>
</feature>
<evidence type="ECO:0000256" key="3">
    <source>
        <dbReference type="ARBA" id="ARBA00022490"/>
    </source>
</evidence>
<dbReference type="InterPro" id="IPR017904">
    <property type="entry name" value="ADF/Cofilin"/>
</dbReference>
<evidence type="ECO:0000256" key="6">
    <source>
        <dbReference type="ARBA" id="ARBA00057805"/>
    </source>
</evidence>
<evidence type="ECO:0000256" key="7">
    <source>
        <dbReference type="ARBA" id="ARBA00065361"/>
    </source>
</evidence>
<dbReference type="PROSITE" id="PS51263">
    <property type="entry name" value="ADF_H"/>
    <property type="match status" value="1"/>
</dbReference>
<comment type="subunit">
    <text evidence="7">Interacts with monomeric actin, does not bind to actin polymers.</text>
</comment>
<dbReference type="PANTHER" id="PTHR11913">
    <property type="entry name" value="COFILIN-RELATED"/>
    <property type="match status" value="1"/>
</dbReference>
<dbReference type="CDD" id="cd11286">
    <property type="entry name" value="ADF_cofilin_like"/>
    <property type="match status" value="1"/>
</dbReference>
<evidence type="ECO:0000256" key="4">
    <source>
        <dbReference type="ARBA" id="ARBA00023203"/>
    </source>
</evidence>
<dbReference type="Pfam" id="PF00241">
    <property type="entry name" value="Cofilin_ADF"/>
    <property type="match status" value="1"/>
</dbReference>
<dbReference type="InterPro" id="IPR002108">
    <property type="entry name" value="ADF-H"/>
</dbReference>
<dbReference type="FunFam" id="3.40.20.10:FF:000051">
    <property type="entry name" value="Actin-depolymerizing factor 2"/>
    <property type="match status" value="1"/>
</dbReference>
<comment type="subcellular location">
    <subcellularLocation>
        <location evidence="1">Cytoplasm</location>
        <location evidence="1">Cytoskeleton</location>
    </subcellularLocation>
</comment>
<dbReference type="AlphaFoldDB" id="A0A024V2E2"/>
<dbReference type="Proteomes" id="UP000030690">
    <property type="component" value="Unassembled WGS sequence"/>
</dbReference>
<reference evidence="10 11" key="1">
    <citation type="submission" date="2013-02" db="EMBL/GenBank/DDBJ databases">
        <title>The Genome Annotation of Plasmodium falciparum Vietnam Oak-Knoll (FVO).</title>
        <authorList>
            <consortium name="The Broad Institute Genome Sequencing Platform"/>
            <consortium name="The Broad Institute Genome Sequencing Center for Infectious Disease"/>
            <person name="Neafsey D."/>
            <person name="Hoffman S."/>
            <person name="Volkman S."/>
            <person name="Rosenthal P."/>
            <person name="Walker B."/>
            <person name="Young S.K."/>
            <person name="Zeng Q."/>
            <person name="Gargeya S."/>
            <person name="Fitzgerald M."/>
            <person name="Haas B."/>
            <person name="Abouelleil A."/>
            <person name="Allen A.W."/>
            <person name="Alvarado L."/>
            <person name="Arachchi H.M."/>
            <person name="Berlin A.M."/>
            <person name="Chapman S.B."/>
            <person name="Gainer-Dewar J."/>
            <person name="Goldberg J."/>
            <person name="Griggs A."/>
            <person name="Gujja S."/>
            <person name="Hansen M."/>
            <person name="Howarth C."/>
            <person name="Imamovic A."/>
            <person name="Ireland A."/>
            <person name="Larimer J."/>
            <person name="McCowan C."/>
            <person name="Murphy C."/>
            <person name="Pearson M."/>
            <person name="Poon T.W."/>
            <person name="Priest M."/>
            <person name="Roberts A."/>
            <person name="Saif S."/>
            <person name="Shea T."/>
            <person name="Sisk P."/>
            <person name="Sykes S."/>
            <person name="Wortman J."/>
            <person name="Nusbaum C."/>
            <person name="Birren B."/>
        </authorList>
    </citation>
    <scope>NUCLEOTIDE SEQUENCE [LARGE SCALE GENOMIC DNA]</scope>
    <source>
        <strain evidence="11">Vietnam Oak-Knoll (FVO)</strain>
    </source>
</reference>
<dbReference type="SMART" id="SM00102">
    <property type="entry name" value="ADF"/>
    <property type="match status" value="1"/>
</dbReference>
<comment type="function">
    <text evidence="6">Not involved in actin polymerisation, instead functions to stimulate nucleotide exchange on monomeric actin and influence turnover of the small amount of cytosolic actin microfilaments. Essential for erythrocytic schizogony.</text>
</comment>
<accession>A0A024V2E2</accession>
<dbReference type="Gene3D" id="3.40.20.10">
    <property type="entry name" value="Severin"/>
    <property type="match status" value="1"/>
</dbReference>
<evidence type="ECO:0000259" key="9">
    <source>
        <dbReference type="PROSITE" id="PS51263"/>
    </source>
</evidence>
<gene>
    <name evidence="10" type="ORF">PFFVO_04509</name>
</gene>
<evidence type="ECO:0000256" key="5">
    <source>
        <dbReference type="ARBA" id="ARBA00023212"/>
    </source>
</evidence>
<dbReference type="InterPro" id="IPR029006">
    <property type="entry name" value="ADF-H/Gelsolin-like_dom_sf"/>
</dbReference>
<keyword evidence="5" id="KW-0206">Cytoskeleton</keyword>
<keyword evidence="4" id="KW-0009">Actin-binding</keyword>
<dbReference type="GO" id="GO:0015629">
    <property type="term" value="C:actin cytoskeleton"/>
    <property type="evidence" value="ECO:0007669"/>
    <property type="project" value="InterPro"/>
</dbReference>
<evidence type="ECO:0000256" key="2">
    <source>
        <dbReference type="ARBA" id="ARBA00006844"/>
    </source>
</evidence>
<dbReference type="OrthoDB" id="10249245at2759"/>
<proteinExistence type="inferred from homology"/>
<dbReference type="GO" id="GO:0030042">
    <property type="term" value="P:actin filament depolymerization"/>
    <property type="evidence" value="ECO:0007669"/>
    <property type="project" value="InterPro"/>
</dbReference>
<reference evidence="10 11" key="2">
    <citation type="submission" date="2013-02" db="EMBL/GenBank/DDBJ databases">
        <title>The Genome Sequence of Plasmodium falciparum Vietnam Oak-Knoll (FVO).</title>
        <authorList>
            <consortium name="The Broad Institute Genome Sequencing Platform"/>
            <consortium name="The Broad Institute Genome Sequencing Center for Infectious Disease"/>
            <person name="Neafsey D."/>
            <person name="Cheeseman I."/>
            <person name="Volkman S."/>
            <person name="Adams J."/>
            <person name="Walker B."/>
            <person name="Young S.K."/>
            <person name="Zeng Q."/>
            <person name="Gargeya S."/>
            <person name="Fitzgerald M."/>
            <person name="Haas B."/>
            <person name="Abouelleil A."/>
            <person name="Alvarado L."/>
            <person name="Arachchi H.M."/>
            <person name="Berlin A.M."/>
            <person name="Chapman S.B."/>
            <person name="Dewar J."/>
            <person name="Goldberg J."/>
            <person name="Griggs A."/>
            <person name="Gujja S."/>
            <person name="Hansen M."/>
            <person name="Howarth C."/>
            <person name="Imamovic A."/>
            <person name="Larimer J."/>
            <person name="McCowan C."/>
            <person name="Murphy C."/>
            <person name="Neiman D."/>
            <person name="Pearson M."/>
            <person name="Priest M."/>
            <person name="Roberts A."/>
            <person name="Saif S."/>
            <person name="Shea T."/>
            <person name="Sisk P."/>
            <person name="Sykes S."/>
            <person name="Wortman J."/>
            <person name="Nusbaum C."/>
            <person name="Birren B."/>
        </authorList>
    </citation>
    <scope>NUCLEOTIDE SEQUENCE [LARGE SCALE GENOMIC DNA]</scope>
    <source>
        <strain evidence="11">Vietnam Oak-Knoll (FVO)</strain>
    </source>
</reference>
<organism evidence="10 11">
    <name type="scientific">Plasmodium falciparum Vietnam Oak-Knoll</name>
    <name type="common">FVO</name>
    <dbReference type="NCBI Taxonomy" id="1036723"/>
    <lineage>
        <taxon>Eukaryota</taxon>
        <taxon>Sar</taxon>
        <taxon>Alveolata</taxon>
        <taxon>Apicomplexa</taxon>
        <taxon>Aconoidasida</taxon>
        <taxon>Haemosporida</taxon>
        <taxon>Plasmodiidae</taxon>
        <taxon>Plasmodium</taxon>
        <taxon>Plasmodium (Laverania)</taxon>
    </lineage>
</organism>